<evidence type="ECO:0000313" key="1">
    <source>
        <dbReference type="EMBL" id="BBY59050.1"/>
    </source>
</evidence>
<accession>A0A7I7SR29</accession>
<gene>
    <name evidence="1" type="ORF">MSAR_21860</name>
</gene>
<protein>
    <submittedName>
        <fullName evidence="1">Uncharacterized protein</fullName>
    </submittedName>
</protein>
<dbReference type="KEGG" id="msar:MSAR_21860"/>
<evidence type="ECO:0000313" key="2">
    <source>
        <dbReference type="Proteomes" id="UP000466445"/>
    </source>
</evidence>
<dbReference type="Proteomes" id="UP000466445">
    <property type="component" value="Chromosome"/>
</dbReference>
<dbReference type="EMBL" id="AP022595">
    <property type="protein sequence ID" value="BBY59050.1"/>
    <property type="molecule type" value="Genomic_DNA"/>
</dbReference>
<proteinExistence type="predicted"/>
<name>A0A7I7SR29_9MYCO</name>
<dbReference type="AlphaFoldDB" id="A0A7I7SR29"/>
<reference evidence="1 2" key="1">
    <citation type="journal article" date="2019" name="Emerg. Microbes Infect.">
        <title>Comprehensive subspecies identification of 175 nontuberculous mycobacteria species based on 7547 genomic profiles.</title>
        <authorList>
            <person name="Matsumoto Y."/>
            <person name="Kinjo T."/>
            <person name="Motooka D."/>
            <person name="Nabeya D."/>
            <person name="Jung N."/>
            <person name="Uechi K."/>
            <person name="Horii T."/>
            <person name="Iida T."/>
            <person name="Fujita J."/>
            <person name="Nakamura S."/>
        </authorList>
    </citation>
    <scope>NUCLEOTIDE SEQUENCE [LARGE SCALE GENOMIC DNA]</scope>
    <source>
        <strain evidence="1 2">JCM 30395</strain>
    </source>
</reference>
<sequence length="61" mass="6720">MTTKCGLVWVWLPRTCASDAGRRFSTDDLGMAAKPHYPADYLQQLAEPFRAGGACQFGKAR</sequence>
<keyword evidence="2" id="KW-1185">Reference proteome</keyword>
<organism evidence="1 2">
    <name type="scientific">Mycolicibacterium sarraceniae</name>
    <dbReference type="NCBI Taxonomy" id="1534348"/>
    <lineage>
        <taxon>Bacteria</taxon>
        <taxon>Bacillati</taxon>
        <taxon>Actinomycetota</taxon>
        <taxon>Actinomycetes</taxon>
        <taxon>Mycobacteriales</taxon>
        <taxon>Mycobacteriaceae</taxon>
        <taxon>Mycolicibacterium</taxon>
    </lineage>
</organism>